<gene>
    <name evidence="2" type="ORF">HND93_28905</name>
</gene>
<feature type="chain" id="PRO_5047308682" evidence="1">
    <location>
        <begin position="27"/>
        <end position="47"/>
    </location>
</feature>
<evidence type="ECO:0000313" key="2">
    <source>
        <dbReference type="EMBL" id="NYZ23739.1"/>
    </source>
</evidence>
<protein>
    <submittedName>
        <fullName evidence="2">Uncharacterized protein</fullName>
    </submittedName>
</protein>
<comment type="caution">
    <text evidence="2">The sequence shown here is derived from an EMBL/GenBank/DDBJ whole genome shotgun (WGS) entry which is preliminary data.</text>
</comment>
<evidence type="ECO:0000256" key="1">
    <source>
        <dbReference type="SAM" id="SignalP"/>
    </source>
</evidence>
<proteinExistence type="predicted"/>
<keyword evidence="1" id="KW-0732">Signal</keyword>
<keyword evidence="3" id="KW-1185">Reference proteome</keyword>
<dbReference type="RefSeq" id="WP_180285516.1">
    <property type="nucleotide sequence ID" value="NZ_JABFDB010000031.1"/>
</dbReference>
<evidence type="ECO:0000313" key="3">
    <source>
        <dbReference type="Proteomes" id="UP000584642"/>
    </source>
</evidence>
<dbReference type="PROSITE" id="PS51257">
    <property type="entry name" value="PROKAR_LIPOPROTEIN"/>
    <property type="match status" value="1"/>
</dbReference>
<dbReference type="EMBL" id="JABFDB010000031">
    <property type="protein sequence ID" value="NYZ23739.1"/>
    <property type="molecule type" value="Genomic_DNA"/>
</dbReference>
<organism evidence="2 3">
    <name type="scientific">Azospirillum oleiclasticum</name>
    <dbReference type="NCBI Taxonomy" id="2735135"/>
    <lineage>
        <taxon>Bacteria</taxon>
        <taxon>Pseudomonadati</taxon>
        <taxon>Pseudomonadota</taxon>
        <taxon>Alphaproteobacteria</taxon>
        <taxon>Rhodospirillales</taxon>
        <taxon>Azospirillaceae</taxon>
        <taxon>Azospirillum</taxon>
    </lineage>
</organism>
<name>A0ABX2THV3_9PROT</name>
<dbReference type="Proteomes" id="UP000584642">
    <property type="component" value="Unassembled WGS sequence"/>
</dbReference>
<sequence length="47" mass="4537">MSHGAKPVAALLLGLAVLLSAGIASACPAHESHSAEVTGQTTASPRG</sequence>
<reference evidence="2 3" key="1">
    <citation type="submission" date="2020-05" db="EMBL/GenBank/DDBJ databases">
        <title>Azospirillum oleiclasticum sp. nov, a nitrogen-fixing and heavy crude oil-emulsifying bacterium isolated from the crude oil of Yumen Oilfield.</title>
        <authorList>
            <person name="Wu D."/>
            <person name="Cai M."/>
            <person name="Zhang X."/>
        </authorList>
    </citation>
    <scope>NUCLEOTIDE SEQUENCE [LARGE SCALE GENOMIC DNA]</scope>
    <source>
        <strain evidence="2 3">ROY-1-1-2</strain>
    </source>
</reference>
<feature type="signal peptide" evidence="1">
    <location>
        <begin position="1"/>
        <end position="26"/>
    </location>
</feature>
<accession>A0ABX2THV3</accession>